<evidence type="ECO:0000313" key="14">
    <source>
        <dbReference type="EMBL" id="HBP30858.1"/>
    </source>
</evidence>
<dbReference type="PROSITE" id="PS50929">
    <property type="entry name" value="ABC_TM1F"/>
    <property type="match status" value="1"/>
</dbReference>
<keyword evidence="2" id="KW-0813">Transport</keyword>
<evidence type="ECO:0000313" key="15">
    <source>
        <dbReference type="Proteomes" id="UP000264036"/>
    </source>
</evidence>
<evidence type="ECO:0000259" key="13">
    <source>
        <dbReference type="PROSITE" id="PS50929"/>
    </source>
</evidence>
<dbReference type="GO" id="GO:0005886">
    <property type="term" value="C:plasma membrane"/>
    <property type="evidence" value="ECO:0007669"/>
    <property type="project" value="UniProtKB-SubCell"/>
</dbReference>
<evidence type="ECO:0000256" key="5">
    <source>
        <dbReference type="ARBA" id="ARBA00022741"/>
    </source>
</evidence>
<evidence type="ECO:0000256" key="11">
    <source>
        <dbReference type="SAM" id="Phobius"/>
    </source>
</evidence>
<keyword evidence="8 11" id="KW-1133">Transmembrane helix</keyword>
<keyword evidence="6 14" id="KW-0067">ATP-binding</keyword>
<accession>A0A356LJE3</accession>
<dbReference type="CDD" id="cd18552">
    <property type="entry name" value="ABC_6TM_MsbA_like"/>
    <property type="match status" value="1"/>
</dbReference>
<keyword evidence="5" id="KW-0547">Nucleotide-binding</keyword>
<feature type="domain" description="ABC transporter" evidence="12">
    <location>
        <begin position="344"/>
        <end position="580"/>
    </location>
</feature>
<dbReference type="NCBIfam" id="TIGR02203">
    <property type="entry name" value="MsbA_lipidA"/>
    <property type="match status" value="1"/>
</dbReference>
<dbReference type="GO" id="GO:0034040">
    <property type="term" value="F:ATPase-coupled lipid transmembrane transporter activity"/>
    <property type="evidence" value="ECO:0007669"/>
    <property type="project" value="InterPro"/>
</dbReference>
<dbReference type="InterPro" id="IPR017871">
    <property type="entry name" value="ABC_transporter-like_CS"/>
</dbReference>
<dbReference type="InterPro" id="IPR027417">
    <property type="entry name" value="P-loop_NTPase"/>
</dbReference>
<dbReference type="Pfam" id="PF00664">
    <property type="entry name" value="ABC_membrane"/>
    <property type="match status" value="1"/>
</dbReference>
<comment type="subcellular location">
    <subcellularLocation>
        <location evidence="1">Cell membrane</location>
        <topology evidence="1">Multi-pass membrane protein</topology>
    </subcellularLocation>
</comment>
<feature type="transmembrane region" description="Helical" evidence="11">
    <location>
        <begin position="70"/>
        <end position="93"/>
    </location>
</feature>
<feature type="transmembrane region" description="Helical" evidence="11">
    <location>
        <begin position="246"/>
        <end position="273"/>
    </location>
</feature>
<organism evidence="14 15">
    <name type="scientific">Advenella kashmirensis</name>
    <dbReference type="NCBI Taxonomy" id="310575"/>
    <lineage>
        <taxon>Bacteria</taxon>
        <taxon>Pseudomonadati</taxon>
        <taxon>Pseudomonadota</taxon>
        <taxon>Betaproteobacteria</taxon>
        <taxon>Burkholderiales</taxon>
        <taxon>Alcaligenaceae</taxon>
    </lineage>
</organism>
<dbReference type="FunFam" id="3.40.50.300:FF:000221">
    <property type="entry name" value="Multidrug ABC transporter ATP-binding protein"/>
    <property type="match status" value="1"/>
</dbReference>
<dbReference type="Gene3D" id="1.20.1560.10">
    <property type="entry name" value="ABC transporter type 1, transmembrane domain"/>
    <property type="match status" value="1"/>
</dbReference>
<feature type="domain" description="ABC transmembrane type-1" evidence="13">
    <location>
        <begin position="29"/>
        <end position="311"/>
    </location>
</feature>
<dbReference type="InterPro" id="IPR003439">
    <property type="entry name" value="ABC_transporter-like_ATP-bd"/>
</dbReference>
<dbReference type="Pfam" id="PF00005">
    <property type="entry name" value="ABC_tran"/>
    <property type="match status" value="1"/>
</dbReference>
<keyword evidence="3" id="KW-1003">Cell membrane</keyword>
<keyword evidence="4 11" id="KW-0812">Transmembrane</keyword>
<dbReference type="GO" id="GO:0016887">
    <property type="term" value="F:ATP hydrolysis activity"/>
    <property type="evidence" value="ECO:0007669"/>
    <property type="project" value="InterPro"/>
</dbReference>
<dbReference type="EMBL" id="DOEK01000031">
    <property type="protein sequence ID" value="HBP30858.1"/>
    <property type="molecule type" value="Genomic_DNA"/>
</dbReference>
<evidence type="ECO:0000256" key="6">
    <source>
        <dbReference type="ARBA" id="ARBA00022840"/>
    </source>
</evidence>
<dbReference type="GO" id="GO:0005524">
    <property type="term" value="F:ATP binding"/>
    <property type="evidence" value="ECO:0007669"/>
    <property type="project" value="UniProtKB-KW"/>
</dbReference>
<proteinExistence type="predicted"/>
<evidence type="ECO:0000256" key="2">
    <source>
        <dbReference type="ARBA" id="ARBA00022448"/>
    </source>
</evidence>
<evidence type="ECO:0000259" key="12">
    <source>
        <dbReference type="PROSITE" id="PS50893"/>
    </source>
</evidence>
<feature type="transmembrane region" description="Helical" evidence="11">
    <location>
        <begin position="143"/>
        <end position="164"/>
    </location>
</feature>
<dbReference type="AlphaFoldDB" id="A0A356LJE3"/>
<evidence type="ECO:0000256" key="3">
    <source>
        <dbReference type="ARBA" id="ARBA00022475"/>
    </source>
</evidence>
<evidence type="ECO:0000256" key="9">
    <source>
        <dbReference type="ARBA" id="ARBA00023055"/>
    </source>
</evidence>
<dbReference type="SMART" id="SM00382">
    <property type="entry name" value="AAA"/>
    <property type="match status" value="1"/>
</dbReference>
<keyword evidence="10 11" id="KW-0472">Membrane</keyword>
<dbReference type="InterPro" id="IPR011917">
    <property type="entry name" value="ABC_transpr_lipidA"/>
</dbReference>
<keyword evidence="7" id="KW-1278">Translocase</keyword>
<comment type="caution">
    <text evidence="14">The sequence shown here is derived from an EMBL/GenBank/DDBJ whole genome shotgun (WGS) entry which is preliminary data.</text>
</comment>
<dbReference type="Gene3D" id="3.40.50.300">
    <property type="entry name" value="P-loop containing nucleotide triphosphate hydrolases"/>
    <property type="match status" value="1"/>
</dbReference>
<dbReference type="PANTHER" id="PTHR43394:SF1">
    <property type="entry name" value="ATP-BINDING CASSETTE SUB-FAMILY B MEMBER 10, MITOCHONDRIAL"/>
    <property type="match status" value="1"/>
</dbReference>
<dbReference type="PROSITE" id="PS50893">
    <property type="entry name" value="ABC_TRANSPORTER_2"/>
    <property type="match status" value="1"/>
</dbReference>
<dbReference type="InterPro" id="IPR003593">
    <property type="entry name" value="AAA+_ATPase"/>
</dbReference>
<gene>
    <name evidence="14" type="primary">msbA</name>
    <name evidence="14" type="ORF">DD666_15730</name>
</gene>
<evidence type="ECO:0000256" key="10">
    <source>
        <dbReference type="ARBA" id="ARBA00023136"/>
    </source>
</evidence>
<dbReference type="GO" id="GO:0015421">
    <property type="term" value="F:ABC-type oligopeptide transporter activity"/>
    <property type="evidence" value="ECO:0007669"/>
    <property type="project" value="TreeGrafter"/>
</dbReference>
<dbReference type="InterPro" id="IPR011527">
    <property type="entry name" value="ABC1_TM_dom"/>
</dbReference>
<dbReference type="InterPro" id="IPR039421">
    <property type="entry name" value="Type_1_exporter"/>
</dbReference>
<evidence type="ECO:0000256" key="7">
    <source>
        <dbReference type="ARBA" id="ARBA00022967"/>
    </source>
</evidence>
<evidence type="ECO:0000256" key="4">
    <source>
        <dbReference type="ARBA" id="ARBA00022692"/>
    </source>
</evidence>
<evidence type="ECO:0000256" key="8">
    <source>
        <dbReference type="ARBA" id="ARBA00022989"/>
    </source>
</evidence>
<dbReference type="InterPro" id="IPR036640">
    <property type="entry name" value="ABC1_TM_sf"/>
</dbReference>
<protein>
    <submittedName>
        <fullName evidence="14">Lipid A export permease/ATP-binding protein MsbA</fullName>
    </submittedName>
</protein>
<dbReference type="PANTHER" id="PTHR43394">
    <property type="entry name" value="ATP-DEPENDENT PERMEASE MDL1, MITOCHONDRIAL"/>
    <property type="match status" value="1"/>
</dbReference>
<feature type="transmembrane region" description="Helical" evidence="11">
    <location>
        <begin position="279"/>
        <end position="299"/>
    </location>
</feature>
<evidence type="ECO:0000256" key="1">
    <source>
        <dbReference type="ARBA" id="ARBA00004651"/>
    </source>
</evidence>
<sequence>MDNSFKSGSRKTVFRRIYARVGDYWQALVTALVLVSVAAVTQPALAYIMKPLLDEGFNGAKPHYIWSIPLTVVGLFLVRGVLNFLSDYLLAWIANNMLLGIRKDMFEKLLGMPDGEFQKGDTGRLMNRFTIDAGNITDYATEVCIILVRDGAVVIALLAMLLYLSWQLTLIIFIIMPVSVITTRIFIKRLRRINMKTVDINAELTRVVKESIEGQRVVKLFNGYNFERGRFLSVNSGLRRFAMRSAIASAAMTPITQLSIAFAVGIVIATALYQGSTGALTVGSFAAFLTALAQIFDPVKRLTNVAARMQKMLVAADSVFTLIDSPQENDTGKKILDSDKLGSISFENVSFRFPDASSDTLSDISFTVNRGETIAFVGRSGSGKTTLVNMIPRFVDPVSGQITMDGINIDDYTLESLRSQLSLVSQSVVLFEGTMAQNVAYGFFGDTNEDRIREALASANLLDYVNSLPQGLETPIGENGAWLSGGQRQRLAIARALIKNAPILILDEATSALDNESERQVQASLETLMKGRTTFVIAHRLSTVQNADRILVLDRGRIVEQGNHTELLKNSGLYASLYNMQFRDS</sequence>
<dbReference type="SUPFAM" id="SSF90123">
    <property type="entry name" value="ABC transporter transmembrane region"/>
    <property type="match status" value="1"/>
</dbReference>
<dbReference type="PROSITE" id="PS00211">
    <property type="entry name" value="ABC_TRANSPORTER_1"/>
    <property type="match status" value="1"/>
</dbReference>
<name>A0A356LJE3_9BURK</name>
<keyword evidence="9" id="KW-0445">Lipid transport</keyword>
<dbReference type="Proteomes" id="UP000264036">
    <property type="component" value="Unassembled WGS sequence"/>
</dbReference>
<feature type="transmembrane region" description="Helical" evidence="11">
    <location>
        <begin position="170"/>
        <end position="187"/>
    </location>
</feature>
<dbReference type="SUPFAM" id="SSF52540">
    <property type="entry name" value="P-loop containing nucleoside triphosphate hydrolases"/>
    <property type="match status" value="1"/>
</dbReference>
<reference evidence="14 15" key="1">
    <citation type="journal article" date="2018" name="Nat. Biotechnol.">
        <title>A standardized bacterial taxonomy based on genome phylogeny substantially revises the tree of life.</title>
        <authorList>
            <person name="Parks D.H."/>
            <person name="Chuvochina M."/>
            <person name="Waite D.W."/>
            <person name="Rinke C."/>
            <person name="Skarshewski A."/>
            <person name="Chaumeil P.A."/>
            <person name="Hugenholtz P."/>
        </authorList>
    </citation>
    <scope>NUCLEOTIDE SEQUENCE [LARGE SCALE GENOMIC DNA]</scope>
    <source>
        <strain evidence="14">UBA10707</strain>
    </source>
</reference>